<evidence type="ECO:0000256" key="5">
    <source>
        <dbReference type="ARBA" id="ARBA00023180"/>
    </source>
</evidence>
<reference evidence="7 8" key="1">
    <citation type="submission" date="2018-06" db="EMBL/GenBank/DDBJ databases">
        <title>Genomic Encyclopedia of Type Strains, Phase III (KMG-III): the genomes of soil and plant-associated and newly described type strains.</title>
        <authorList>
            <person name="Whitman W."/>
        </authorList>
    </citation>
    <scope>NUCLEOTIDE SEQUENCE [LARGE SCALE GENOMIC DNA]</scope>
    <source>
        <strain evidence="7 8">CECT 9025</strain>
    </source>
</reference>
<keyword evidence="4" id="KW-0472">Membrane</keyword>
<evidence type="ECO:0000313" key="7">
    <source>
        <dbReference type="EMBL" id="PYE83816.1"/>
    </source>
</evidence>
<evidence type="ECO:0000256" key="1">
    <source>
        <dbReference type="ARBA" id="ARBA00004606"/>
    </source>
</evidence>
<evidence type="ECO:0000313" key="8">
    <source>
        <dbReference type="Proteomes" id="UP000248311"/>
    </source>
</evidence>
<dbReference type="GO" id="GO:0016757">
    <property type="term" value="F:glycosyltransferase activity"/>
    <property type="evidence" value="ECO:0007669"/>
    <property type="project" value="UniProtKB-KW"/>
</dbReference>
<keyword evidence="3" id="KW-0808">Transferase</keyword>
<dbReference type="Pfam" id="PF02485">
    <property type="entry name" value="Branch"/>
    <property type="match status" value="1"/>
</dbReference>
<dbReference type="Proteomes" id="UP000248311">
    <property type="component" value="Unassembled WGS sequence"/>
</dbReference>
<proteinExistence type="predicted"/>
<keyword evidence="8" id="KW-1185">Reference proteome</keyword>
<keyword evidence="5" id="KW-0325">Glycoprotein</keyword>
<comment type="subcellular location">
    <subcellularLocation>
        <location evidence="1">Membrane</location>
        <topology evidence="1">Single-pass type II membrane protein</topology>
    </subcellularLocation>
</comment>
<evidence type="ECO:0000259" key="6">
    <source>
        <dbReference type="Pfam" id="PF19350"/>
    </source>
</evidence>
<dbReference type="GO" id="GO:0016020">
    <property type="term" value="C:membrane"/>
    <property type="evidence" value="ECO:0007669"/>
    <property type="project" value="UniProtKB-SubCell"/>
</dbReference>
<accession>A0A318SU95</accession>
<comment type="caution">
    <text evidence="7">The sequence shown here is derived from an EMBL/GenBank/DDBJ whole genome shotgun (WGS) entry which is preliminary data.</text>
</comment>
<keyword evidence="2" id="KW-0328">Glycosyltransferase</keyword>
<evidence type="ECO:0000256" key="3">
    <source>
        <dbReference type="ARBA" id="ARBA00022679"/>
    </source>
</evidence>
<dbReference type="AlphaFoldDB" id="A0A318SU95"/>
<protein>
    <submittedName>
        <fullName evidence="7">Core-2/I-Branching enzyme</fullName>
    </submittedName>
</protein>
<gene>
    <name evidence="7" type="ORF">DFP88_103177</name>
</gene>
<name>A0A318SU95_9RHOB</name>
<feature type="domain" description="DUF5928" evidence="6">
    <location>
        <begin position="217"/>
        <end position="473"/>
    </location>
</feature>
<dbReference type="RefSeq" id="WP_245904772.1">
    <property type="nucleotide sequence ID" value="NZ_QJTE01000003.1"/>
</dbReference>
<evidence type="ECO:0000256" key="2">
    <source>
        <dbReference type="ARBA" id="ARBA00022676"/>
    </source>
</evidence>
<dbReference type="InterPro" id="IPR003406">
    <property type="entry name" value="Glyco_trans_14"/>
</dbReference>
<organism evidence="7 8">
    <name type="scientific">Pseudoroseicyclus aestuarii</name>
    <dbReference type="NCBI Taxonomy" id="1795041"/>
    <lineage>
        <taxon>Bacteria</taxon>
        <taxon>Pseudomonadati</taxon>
        <taxon>Pseudomonadota</taxon>
        <taxon>Alphaproteobacteria</taxon>
        <taxon>Rhodobacterales</taxon>
        <taxon>Paracoccaceae</taxon>
        <taxon>Pseudoroseicyclus</taxon>
    </lineage>
</organism>
<sequence>MPGIVPTRRRIACGWGDWSLVAATLEALETAVAAFPEAGHFYLLSGDCLPIKPAGFVRARLEAAQTDWIECTDFLTGGWIRTGIREERLIYRHPFNERRQRRAFYAALGLQRALRLSRPLPEGLRVMIGSQWWCLRRETVMALRVLIAARPDLPRFFRRSWIPDETFFQTLVAHLVPRAQISGRPPTFLMFNDYGMPVTFHDDHRGLLLRQDAFFARKVSAHAARLRGELWSLWSGEGSEVAVSGDGPRQIDYLARRGREGTRYAPRIWDAGIGAGRRLLIVTCKKWAPARRLVDRLAQHAGVPALGHVFDDEAAPLPDLGGIERGMEKRSRHRRAVLRLIFDVLETDRLAICLDPSRIEVMRDFAADGCDTALLEMQCEISDDYLAAHAQRLGLAPMGCGGAEALEVAPLLPSLRQELAQEARQLRAAGLGRHEVLRQTDPAGEQAQALARALSIPLDVAARIVDTPDLFED</sequence>
<dbReference type="EMBL" id="QJTE01000003">
    <property type="protein sequence ID" value="PYE83816.1"/>
    <property type="molecule type" value="Genomic_DNA"/>
</dbReference>
<dbReference type="InterPro" id="IPR045972">
    <property type="entry name" value="DUF5928"/>
</dbReference>
<evidence type="ECO:0000256" key="4">
    <source>
        <dbReference type="ARBA" id="ARBA00023136"/>
    </source>
</evidence>
<dbReference type="Pfam" id="PF19350">
    <property type="entry name" value="DUF5928"/>
    <property type="match status" value="1"/>
</dbReference>